<reference evidence="2 3" key="1">
    <citation type="journal article" date="2009" name="PLoS ONE">
        <title>The complete genome of Teredinibacter turnerae T7901: an intracellular endosymbiont of marine wood-boring bivalves (shipworms).</title>
        <authorList>
            <person name="Yang J.C."/>
            <person name="Madupu R."/>
            <person name="Durkin A.S."/>
            <person name="Ekborg N.A."/>
            <person name="Pedamallu C.S."/>
            <person name="Hostetler J.B."/>
            <person name="Radune D."/>
            <person name="Toms B.S."/>
            <person name="Henrissat B."/>
            <person name="Coutinho P.M."/>
            <person name="Schwarz S."/>
            <person name="Field L."/>
            <person name="Trindade-Silva A.E."/>
            <person name="Soares C.A.G."/>
            <person name="Elshahawi S."/>
            <person name="Hanora A."/>
            <person name="Schmidt E.W."/>
            <person name="Haygood M.G."/>
            <person name="Posfai J."/>
            <person name="Benner J."/>
            <person name="Madinger C."/>
            <person name="Nove J."/>
            <person name="Anton B."/>
            <person name="Chaudhary K."/>
            <person name="Foster J."/>
            <person name="Holman A."/>
            <person name="Kumar S."/>
            <person name="Lessard P.A."/>
            <person name="Luyten Y.A."/>
            <person name="Slatko B."/>
            <person name="Wood N."/>
            <person name="Wu B."/>
            <person name="Teplitski M."/>
            <person name="Mougous J.D."/>
            <person name="Ward N."/>
            <person name="Eisen J.A."/>
            <person name="Badger J.H."/>
            <person name="Distel D.L."/>
        </authorList>
    </citation>
    <scope>NUCLEOTIDE SEQUENCE [LARGE SCALE GENOMIC DNA]</scope>
    <source>
        <strain evidence="3">ATCC 39867 / T7901</strain>
    </source>
</reference>
<sequence length="86" mass="9866">MKNNFISLLLGLLGVGWLSLMYEYLFDYLYISIALAPKVAYCKALIETDLCHFVAYVGLWISEIPLLVVSFALYFGIAVYILKNYR</sequence>
<protein>
    <submittedName>
        <fullName evidence="2">Uncharacterized protein</fullName>
    </submittedName>
</protein>
<keyword evidence="1" id="KW-0812">Transmembrane</keyword>
<dbReference type="KEGG" id="ttu:TERTU_0784"/>
<feature type="transmembrane region" description="Helical" evidence="1">
    <location>
        <begin position="64"/>
        <end position="82"/>
    </location>
</feature>
<keyword evidence="1" id="KW-0472">Membrane</keyword>
<dbReference type="HOGENOM" id="CLU_2496836_0_0_6"/>
<dbReference type="Proteomes" id="UP000009080">
    <property type="component" value="Chromosome"/>
</dbReference>
<evidence type="ECO:0000256" key="1">
    <source>
        <dbReference type="SAM" id="Phobius"/>
    </source>
</evidence>
<gene>
    <name evidence="2" type="ordered locus">TERTU_0784</name>
</gene>
<dbReference type="EMBL" id="CP001614">
    <property type="protein sequence ID" value="ACR13979.1"/>
    <property type="molecule type" value="Genomic_DNA"/>
</dbReference>
<evidence type="ECO:0000313" key="3">
    <source>
        <dbReference type="Proteomes" id="UP000009080"/>
    </source>
</evidence>
<dbReference type="AlphaFoldDB" id="C5BPH0"/>
<evidence type="ECO:0000313" key="2">
    <source>
        <dbReference type="EMBL" id="ACR13979.1"/>
    </source>
</evidence>
<keyword evidence="3" id="KW-1185">Reference proteome</keyword>
<name>C5BPH0_TERTT</name>
<organism evidence="2 3">
    <name type="scientific">Teredinibacter turnerae (strain ATCC 39867 / T7901)</name>
    <dbReference type="NCBI Taxonomy" id="377629"/>
    <lineage>
        <taxon>Bacteria</taxon>
        <taxon>Pseudomonadati</taxon>
        <taxon>Pseudomonadota</taxon>
        <taxon>Gammaproteobacteria</taxon>
        <taxon>Cellvibrionales</taxon>
        <taxon>Cellvibrionaceae</taxon>
        <taxon>Teredinibacter</taxon>
    </lineage>
</organism>
<keyword evidence="1" id="KW-1133">Transmembrane helix</keyword>
<proteinExistence type="predicted"/>
<accession>C5BPH0</accession>